<dbReference type="InterPro" id="IPR036291">
    <property type="entry name" value="NAD(P)-bd_dom_sf"/>
</dbReference>
<evidence type="ECO:0000256" key="10">
    <source>
        <dbReference type="PIRSR" id="PIRSR601088-4"/>
    </source>
</evidence>
<keyword evidence="9" id="KW-0170">Cobalt</keyword>
<dbReference type="InterPro" id="IPR019802">
    <property type="entry name" value="GlycHydrolase_4_CS"/>
</dbReference>
<evidence type="ECO:0000313" key="15">
    <source>
        <dbReference type="Proteomes" id="UP000288603"/>
    </source>
</evidence>
<dbReference type="Gene3D" id="3.90.110.10">
    <property type="entry name" value="Lactate dehydrogenase/glycoside hydrolase, family 4, C-terminal"/>
    <property type="match status" value="1"/>
</dbReference>
<gene>
    <name evidence="14" type="ORF">ELQ92_03225</name>
</gene>
<dbReference type="InterPro" id="IPR001088">
    <property type="entry name" value="Glyco_hydro_4"/>
</dbReference>
<dbReference type="SUPFAM" id="SSF56327">
    <property type="entry name" value="LDH C-terminal domain-like"/>
    <property type="match status" value="1"/>
</dbReference>
<evidence type="ECO:0000256" key="11">
    <source>
        <dbReference type="RuleBase" id="RU361152"/>
    </source>
</evidence>
<keyword evidence="6 11" id="KW-0326">Glycosidase</keyword>
<dbReference type="OrthoDB" id="9767022at2"/>
<dbReference type="PANTHER" id="PTHR32092">
    <property type="entry name" value="6-PHOSPHO-BETA-GLUCOSIDASE-RELATED"/>
    <property type="match status" value="1"/>
</dbReference>
<evidence type="ECO:0000256" key="3">
    <source>
        <dbReference type="ARBA" id="ARBA00022801"/>
    </source>
</evidence>
<dbReference type="RefSeq" id="WP_128497524.1">
    <property type="nucleotide sequence ID" value="NZ_RZNC01000001.1"/>
</dbReference>
<comment type="cofactor">
    <cofactor evidence="11">
        <name>NAD(+)</name>
        <dbReference type="ChEBI" id="CHEBI:57540"/>
    </cofactor>
    <text evidence="11">Binds 1 NAD(+) per subunit.</text>
</comment>
<evidence type="ECO:0000256" key="8">
    <source>
        <dbReference type="PIRSR" id="PIRSR601088-2"/>
    </source>
</evidence>
<dbReference type="InterPro" id="IPR015955">
    <property type="entry name" value="Lactate_DH/Glyco_Ohase_4_C"/>
</dbReference>
<feature type="active site" description="Proton donor" evidence="7">
    <location>
        <position position="166"/>
    </location>
</feature>
<evidence type="ECO:0000259" key="13">
    <source>
        <dbReference type="Pfam" id="PF11975"/>
    </source>
</evidence>
<evidence type="ECO:0000256" key="5">
    <source>
        <dbReference type="ARBA" id="ARBA00023211"/>
    </source>
</evidence>
<keyword evidence="4 11" id="KW-0520">NAD</keyword>
<evidence type="ECO:0000256" key="2">
    <source>
        <dbReference type="ARBA" id="ARBA00022723"/>
    </source>
</evidence>
<dbReference type="PANTHER" id="PTHR32092:SF5">
    <property type="entry name" value="6-PHOSPHO-BETA-GLUCOSIDASE"/>
    <property type="match status" value="1"/>
</dbReference>
<feature type="binding site" evidence="9">
    <location>
        <position position="199"/>
    </location>
    <ligand>
        <name>Mn(2+)</name>
        <dbReference type="ChEBI" id="CHEBI:29035"/>
    </ligand>
</feature>
<evidence type="ECO:0000256" key="12">
    <source>
        <dbReference type="SAM" id="MobiDB-lite"/>
    </source>
</evidence>
<sequence length="453" mass="48778">MKLTIIGGGGFRVPQVFEAVAAAGAPVVIDELCLYDTSTSRLGTIGAVIERLSESTARHPRITTTDDLDEALTGADFVFSAVRIGGTEGRIIDERTALDLGVLGQETVGPGGLAYALRTVPFMERLARRIRDVAPDAWVINFTNPAGIVTEAMRSILGERVVGICDTPIGLMRRAATAVAPLAGASDAPLRFDYVGLNHLGWLRSLEVGGEDRLPDLLASDAALAEIEEARLMGFDWVRAIGALPNEYLYYYYFTREATERIAASEATRGQFLDVQQRAFFDAPGEDPLASWLRTRHERESSYMAESRPEGEEGERHASDVDSGGYQQVALDLMAALATGRSSTMILNIANAGLVPALPDDAVIEVGCTVDGSGVHPWPIAEVTGEMAGLMTTVKSAERLVIEATRSSGTHARELAWRAFAAHPLVDSVTVAKSLAQHYGERFDSIGRLFDGR</sequence>
<feature type="domain" description="Glycosyl hydrolase family 4 C-terminal" evidence="13">
    <location>
        <begin position="194"/>
        <end position="426"/>
    </location>
</feature>
<evidence type="ECO:0000313" key="14">
    <source>
        <dbReference type="EMBL" id="RWZ68253.1"/>
    </source>
</evidence>
<dbReference type="GO" id="GO:0016616">
    <property type="term" value="F:oxidoreductase activity, acting on the CH-OH group of donors, NAD or NADP as acceptor"/>
    <property type="evidence" value="ECO:0007669"/>
    <property type="project" value="InterPro"/>
</dbReference>
<keyword evidence="9" id="KW-0408">Iron</keyword>
<reference evidence="14 15" key="1">
    <citation type="submission" date="2018-12" db="EMBL/GenBank/DDBJ databases">
        <authorList>
            <person name="Li F."/>
        </authorList>
    </citation>
    <scope>NUCLEOTIDE SEQUENCE [LARGE SCALE GENOMIC DNA]</scope>
    <source>
        <strain evidence="14 15">8H24J-4-2</strain>
    </source>
</reference>
<dbReference type="PRINTS" id="PR00732">
    <property type="entry name" value="GLHYDRLASE4"/>
</dbReference>
<keyword evidence="15" id="KW-1185">Reference proteome</keyword>
<dbReference type="InterPro" id="IPR022616">
    <property type="entry name" value="Glyco_hydro_4_C"/>
</dbReference>
<feature type="region of interest" description="Disordered" evidence="12">
    <location>
        <begin position="300"/>
        <end position="321"/>
    </location>
</feature>
<dbReference type="GO" id="GO:0005975">
    <property type="term" value="P:carbohydrate metabolic process"/>
    <property type="evidence" value="ECO:0007669"/>
    <property type="project" value="InterPro"/>
</dbReference>
<keyword evidence="9" id="KW-0533">Nickel</keyword>
<protein>
    <submittedName>
        <fullName evidence="14">6-phospho-beta-glucosidase</fullName>
    </submittedName>
</protein>
<keyword evidence="2 9" id="KW-0479">Metal-binding</keyword>
<organism evidence="14 15">
    <name type="scientific">Labedella populi</name>
    <dbReference type="NCBI Taxonomy" id="2498850"/>
    <lineage>
        <taxon>Bacteria</taxon>
        <taxon>Bacillati</taxon>
        <taxon>Actinomycetota</taxon>
        <taxon>Actinomycetes</taxon>
        <taxon>Micrococcales</taxon>
        <taxon>Microbacteriaceae</taxon>
        <taxon>Labedella</taxon>
    </lineage>
</organism>
<name>A0A3S3ZZB5_9MICO</name>
<dbReference type="EMBL" id="RZNC01000001">
    <property type="protein sequence ID" value="RWZ68253.1"/>
    <property type="molecule type" value="Genomic_DNA"/>
</dbReference>
<feature type="site" description="Increases basicity of active site Tyr" evidence="10">
    <location>
        <position position="106"/>
    </location>
</feature>
<evidence type="ECO:0000256" key="9">
    <source>
        <dbReference type="PIRSR" id="PIRSR601088-3"/>
    </source>
</evidence>
<dbReference type="PROSITE" id="PS01324">
    <property type="entry name" value="GLYCOSYL_HYDROL_F4"/>
    <property type="match status" value="1"/>
</dbReference>
<evidence type="ECO:0000256" key="7">
    <source>
        <dbReference type="PIRSR" id="PIRSR601088-1"/>
    </source>
</evidence>
<feature type="binding site" evidence="8">
    <location>
        <position position="90"/>
    </location>
    <ligand>
        <name>substrate</name>
    </ligand>
</feature>
<dbReference type="Pfam" id="PF11975">
    <property type="entry name" value="Glyco_hydro_4C"/>
    <property type="match status" value="1"/>
</dbReference>
<feature type="active site" description="Proton acceptor" evidence="7">
    <location>
        <position position="248"/>
    </location>
</feature>
<dbReference type="GO" id="GO:0004553">
    <property type="term" value="F:hydrolase activity, hydrolyzing O-glycosyl compounds"/>
    <property type="evidence" value="ECO:0007669"/>
    <property type="project" value="InterPro"/>
</dbReference>
<dbReference type="AlphaFoldDB" id="A0A3S3ZZB5"/>
<evidence type="ECO:0000256" key="6">
    <source>
        <dbReference type="ARBA" id="ARBA00023295"/>
    </source>
</evidence>
<evidence type="ECO:0000256" key="4">
    <source>
        <dbReference type="ARBA" id="ARBA00023027"/>
    </source>
</evidence>
<feature type="binding site" evidence="8">
    <location>
        <position position="144"/>
    </location>
    <ligand>
        <name>substrate</name>
    </ligand>
</feature>
<dbReference type="Proteomes" id="UP000288603">
    <property type="component" value="Unassembled WGS sequence"/>
</dbReference>
<comment type="caution">
    <text evidence="14">The sequence shown here is derived from an EMBL/GenBank/DDBJ whole genome shotgun (WGS) entry which is preliminary data.</text>
</comment>
<dbReference type="CDD" id="cd05296">
    <property type="entry name" value="GH4_P_beta_glucosidase"/>
    <property type="match status" value="1"/>
</dbReference>
<dbReference type="Gene3D" id="3.40.50.720">
    <property type="entry name" value="NAD(P)-binding Rossmann-like Domain"/>
    <property type="match status" value="1"/>
</dbReference>
<feature type="binding site" evidence="9">
    <location>
        <position position="165"/>
    </location>
    <ligand>
        <name>Mn(2+)</name>
        <dbReference type="ChEBI" id="CHEBI:29035"/>
    </ligand>
</feature>
<dbReference type="Pfam" id="PF02056">
    <property type="entry name" value="Glyco_hydro_4"/>
    <property type="match status" value="1"/>
</dbReference>
<keyword evidence="3 11" id="KW-0378">Hydrolase</keyword>
<dbReference type="SUPFAM" id="SSF51735">
    <property type="entry name" value="NAD(P)-binding Rossmann-fold domains"/>
    <property type="match status" value="1"/>
</dbReference>
<comment type="similarity">
    <text evidence="1 11">Belongs to the glycosyl hydrolase 4 family.</text>
</comment>
<feature type="compositionally biased region" description="Basic and acidic residues" evidence="12">
    <location>
        <begin position="300"/>
        <end position="320"/>
    </location>
</feature>
<evidence type="ECO:0000256" key="1">
    <source>
        <dbReference type="ARBA" id="ARBA00010141"/>
    </source>
</evidence>
<dbReference type="GO" id="GO:0046872">
    <property type="term" value="F:metal ion binding"/>
    <property type="evidence" value="ECO:0007669"/>
    <property type="project" value="UniProtKB-KW"/>
</dbReference>
<keyword evidence="5 9" id="KW-0464">Manganese</keyword>
<accession>A0A3S3ZZB5</accession>
<proteinExistence type="inferred from homology"/>